<keyword evidence="1" id="KW-1133">Transmembrane helix</keyword>
<dbReference type="Proteomes" id="UP000276443">
    <property type="component" value="Unassembled WGS sequence"/>
</dbReference>
<name>A0A3N5CE88_9BACI</name>
<comment type="caution">
    <text evidence="2">The sequence shown here is derived from an EMBL/GenBank/DDBJ whole genome shotgun (WGS) entry which is preliminary data.</text>
</comment>
<protein>
    <submittedName>
        <fullName evidence="2">Uncharacterized protein DUF3221</fullName>
    </submittedName>
</protein>
<reference evidence="2 3" key="1">
    <citation type="submission" date="2018-11" db="EMBL/GenBank/DDBJ databases">
        <title>Genomic Encyclopedia of Type Strains, Phase IV (KMG-IV): sequencing the most valuable type-strain genomes for metagenomic binning, comparative biology and taxonomic classification.</title>
        <authorList>
            <person name="Goeker M."/>
        </authorList>
    </citation>
    <scope>NUCLEOTIDE SEQUENCE [LARGE SCALE GENOMIC DNA]</scope>
    <source>
        <strain evidence="2 3">DSM 18090</strain>
    </source>
</reference>
<keyword evidence="3" id="KW-1185">Reference proteome</keyword>
<dbReference type="AlphaFoldDB" id="A0A3N5CE88"/>
<proteinExistence type="predicted"/>
<dbReference type="Pfam" id="PF11518">
    <property type="entry name" value="DUF3221"/>
    <property type="match status" value="1"/>
</dbReference>
<evidence type="ECO:0000313" key="3">
    <source>
        <dbReference type="Proteomes" id="UP000276443"/>
    </source>
</evidence>
<accession>A0A3N5CE88</accession>
<gene>
    <name evidence="2" type="ORF">EDC24_0369</name>
</gene>
<feature type="transmembrane region" description="Helical" evidence="1">
    <location>
        <begin position="12"/>
        <end position="30"/>
    </location>
</feature>
<evidence type="ECO:0000313" key="2">
    <source>
        <dbReference type="EMBL" id="RPF55491.1"/>
    </source>
</evidence>
<dbReference type="InterPro" id="IPR021598">
    <property type="entry name" value="DUF3221"/>
</dbReference>
<keyword evidence="1" id="KW-0472">Membrane</keyword>
<keyword evidence="1" id="KW-0812">Transmembrane</keyword>
<dbReference type="EMBL" id="RKRF01000007">
    <property type="protein sequence ID" value="RPF55491.1"/>
    <property type="molecule type" value="Genomic_DNA"/>
</dbReference>
<sequence>MNNNVKQEVRFFMIFIPLLLMITLPLWFIFGPSTSIKENMFKQEGIIVMKKFRQIDEERQLLVIPNIDQDDMKDKTKIELEVMAQEKEGAYYHVSEEKFNELNVGSQIIVYWEYPELHSDPPQRGAEIIEVVSK</sequence>
<dbReference type="RefSeq" id="WP_124219197.1">
    <property type="nucleotide sequence ID" value="NZ_RKRF01000007.1"/>
</dbReference>
<dbReference type="OrthoDB" id="2943337at2"/>
<evidence type="ECO:0000256" key="1">
    <source>
        <dbReference type="SAM" id="Phobius"/>
    </source>
</evidence>
<organism evidence="2 3">
    <name type="scientific">Aquisalibacillus elongatus</name>
    <dbReference type="NCBI Taxonomy" id="485577"/>
    <lineage>
        <taxon>Bacteria</taxon>
        <taxon>Bacillati</taxon>
        <taxon>Bacillota</taxon>
        <taxon>Bacilli</taxon>
        <taxon>Bacillales</taxon>
        <taxon>Bacillaceae</taxon>
        <taxon>Aquisalibacillus</taxon>
    </lineage>
</organism>